<keyword evidence="4 10" id="KW-0378">Hydrolase</keyword>
<dbReference type="InterPro" id="IPR029052">
    <property type="entry name" value="Metallo-depent_PP-like"/>
</dbReference>
<dbReference type="CDD" id="cd07422">
    <property type="entry name" value="MPP_ApaH"/>
    <property type="match status" value="1"/>
</dbReference>
<evidence type="ECO:0000256" key="4">
    <source>
        <dbReference type="ARBA" id="ARBA00022801"/>
    </source>
</evidence>
<dbReference type="InterPro" id="IPR004617">
    <property type="entry name" value="ApaH"/>
</dbReference>
<evidence type="ECO:0000256" key="7">
    <source>
        <dbReference type="ARBA" id="ARBA00033210"/>
    </source>
</evidence>
<feature type="domain" description="Calcineurin-like phosphoesterase" evidence="9">
    <location>
        <begin position="1"/>
        <end position="152"/>
    </location>
</feature>
<evidence type="ECO:0000256" key="5">
    <source>
        <dbReference type="ARBA" id="ARBA00031248"/>
    </source>
</evidence>
<comment type="function">
    <text evidence="1">Hydrolyzes diadenosine 5',5'''-P1,P4-tetraphosphate to yield ADP.</text>
</comment>
<dbReference type="PANTHER" id="PTHR40942">
    <property type="match status" value="1"/>
</dbReference>
<dbReference type="PANTHER" id="PTHR40942:SF4">
    <property type="entry name" value="CYTOCHROME C5"/>
    <property type="match status" value="1"/>
</dbReference>
<reference evidence="10" key="1">
    <citation type="submission" date="2020-01" db="EMBL/GenBank/DDBJ databases">
        <authorList>
            <person name="Meier V. D."/>
            <person name="Meier V D."/>
        </authorList>
    </citation>
    <scope>NUCLEOTIDE SEQUENCE</scope>
    <source>
        <strain evidence="10">HLG_WM_MAG_05</strain>
    </source>
</reference>
<dbReference type="Pfam" id="PF00149">
    <property type="entry name" value="Metallophos"/>
    <property type="match status" value="1"/>
</dbReference>
<dbReference type="PIRSF" id="PIRSF000903">
    <property type="entry name" value="B5n-ttraPtase_sm"/>
    <property type="match status" value="1"/>
</dbReference>
<dbReference type="InterPro" id="IPR004843">
    <property type="entry name" value="Calcineurin-like_PHP"/>
</dbReference>
<evidence type="ECO:0000256" key="6">
    <source>
        <dbReference type="ARBA" id="ARBA00032248"/>
    </source>
</evidence>
<evidence type="ECO:0000256" key="8">
    <source>
        <dbReference type="ARBA" id="ARBA00049417"/>
    </source>
</evidence>
<dbReference type="SUPFAM" id="SSF56300">
    <property type="entry name" value="Metallo-dependent phosphatases"/>
    <property type="match status" value="1"/>
</dbReference>
<name>A0A6S6SDS5_9BACT</name>
<sequence>MAVWAIGDIQGCFDAFQALLKKINFNPKVDELWVAGDLVNRGDKSLETLNYLYSIKDSVKIVLGNHDIALIAAYVGVKKSNETIQPILEAKNADTLIEWLRHQPFFHWDFKLGYCMAHAGISPQFDFGMAITHALRIEKKLQGSNYKAWLQHMFRINANKFSSKASSMDIDKYILSAFTAMRFCEDDGRLDFKQKGKPTEYKVVKKGLKPWFACPTRRSTTLKVVFGHWSTLGYYQDSNVLALDTGCLWGGALTVARLDQKEAVIVQFPCKKQQNP</sequence>
<comment type="similarity">
    <text evidence="2">Belongs to the Ap4A hydrolase family.</text>
</comment>
<dbReference type="AlphaFoldDB" id="A0A6S6SDS5"/>
<dbReference type="NCBIfam" id="TIGR00668">
    <property type="entry name" value="apaH"/>
    <property type="match status" value="1"/>
</dbReference>
<evidence type="ECO:0000259" key="9">
    <source>
        <dbReference type="Pfam" id="PF00149"/>
    </source>
</evidence>
<accession>A0A6S6SDS5</accession>
<evidence type="ECO:0000256" key="3">
    <source>
        <dbReference type="ARBA" id="ARBA00012506"/>
    </source>
</evidence>
<evidence type="ECO:0000313" key="10">
    <source>
        <dbReference type="EMBL" id="CAA6801482.1"/>
    </source>
</evidence>
<organism evidence="10">
    <name type="scientific">uncultured Sulfurovum sp</name>
    <dbReference type="NCBI Taxonomy" id="269237"/>
    <lineage>
        <taxon>Bacteria</taxon>
        <taxon>Pseudomonadati</taxon>
        <taxon>Campylobacterota</taxon>
        <taxon>Epsilonproteobacteria</taxon>
        <taxon>Campylobacterales</taxon>
        <taxon>Sulfurovaceae</taxon>
        <taxon>Sulfurovum</taxon>
        <taxon>environmental samples</taxon>
    </lineage>
</organism>
<gene>
    <name evidence="10" type="ORF">HELGO_WM10273</name>
</gene>
<dbReference type="EC" id="3.6.1.41" evidence="3"/>
<dbReference type="NCBIfam" id="NF001204">
    <property type="entry name" value="PRK00166.1"/>
    <property type="match status" value="1"/>
</dbReference>
<dbReference type="EMBL" id="CACVAU010000003">
    <property type="protein sequence ID" value="CAA6801482.1"/>
    <property type="molecule type" value="Genomic_DNA"/>
</dbReference>
<evidence type="ECO:0000256" key="2">
    <source>
        <dbReference type="ARBA" id="ARBA00005419"/>
    </source>
</evidence>
<comment type="catalytic activity">
    <reaction evidence="8">
        <text>P(1),P(4)-bis(5'-adenosyl) tetraphosphate + H2O = 2 ADP + 2 H(+)</text>
        <dbReference type="Rhea" id="RHEA:24252"/>
        <dbReference type="ChEBI" id="CHEBI:15377"/>
        <dbReference type="ChEBI" id="CHEBI:15378"/>
        <dbReference type="ChEBI" id="CHEBI:58141"/>
        <dbReference type="ChEBI" id="CHEBI:456216"/>
        <dbReference type="EC" id="3.6.1.41"/>
    </reaction>
</comment>
<protein>
    <recommendedName>
        <fullName evidence="3">bis(5'-nucleosyl)-tetraphosphatase (symmetrical)</fullName>
        <ecNumber evidence="3">3.6.1.41</ecNumber>
    </recommendedName>
    <alternativeName>
        <fullName evidence="6">Ap4A hydrolase</fullName>
    </alternativeName>
    <alternativeName>
        <fullName evidence="5">Diadenosine 5',5'''-P1,P4-tetraphosphate pyrophosphohydrolase</fullName>
    </alternativeName>
    <alternativeName>
        <fullName evidence="7">Diadenosine tetraphosphatase</fullName>
    </alternativeName>
</protein>
<proteinExistence type="inferred from homology"/>
<dbReference type="GO" id="GO:0008803">
    <property type="term" value="F:bis(5'-nucleosyl)-tetraphosphatase (symmetrical) activity"/>
    <property type="evidence" value="ECO:0007669"/>
    <property type="project" value="UniProtKB-EC"/>
</dbReference>
<evidence type="ECO:0000256" key="1">
    <source>
        <dbReference type="ARBA" id="ARBA00003413"/>
    </source>
</evidence>
<dbReference type="Gene3D" id="3.60.21.10">
    <property type="match status" value="1"/>
</dbReference>